<dbReference type="InterPro" id="IPR002711">
    <property type="entry name" value="HNH"/>
</dbReference>
<feature type="domain" description="HNH" evidence="1">
    <location>
        <begin position="174"/>
        <end position="229"/>
    </location>
</feature>
<accession>A0A246ISF9</accession>
<name>A0A246ISF9_9BURK</name>
<dbReference type="GO" id="GO:0008270">
    <property type="term" value="F:zinc ion binding"/>
    <property type="evidence" value="ECO:0007669"/>
    <property type="project" value="InterPro"/>
</dbReference>
<dbReference type="CDD" id="cd00085">
    <property type="entry name" value="HNHc"/>
    <property type="match status" value="1"/>
</dbReference>
<evidence type="ECO:0000259" key="1">
    <source>
        <dbReference type="Pfam" id="PF01844"/>
    </source>
</evidence>
<gene>
    <name evidence="2" type="ORF">CDN99_27230</name>
</gene>
<organism evidence="2 3">
    <name type="scientific">Roseateles aquatilis</name>
    <dbReference type="NCBI Taxonomy" id="431061"/>
    <lineage>
        <taxon>Bacteria</taxon>
        <taxon>Pseudomonadati</taxon>
        <taxon>Pseudomonadota</taxon>
        <taxon>Betaproteobacteria</taxon>
        <taxon>Burkholderiales</taxon>
        <taxon>Sphaerotilaceae</taxon>
        <taxon>Roseateles</taxon>
    </lineage>
</organism>
<dbReference type="InterPro" id="IPR003615">
    <property type="entry name" value="HNH_nuc"/>
</dbReference>
<dbReference type="OrthoDB" id="9802640at2"/>
<comment type="caution">
    <text evidence="2">The sequence shown here is derived from an EMBL/GenBank/DDBJ whole genome shotgun (WGS) entry which is preliminary data.</text>
</comment>
<dbReference type="GO" id="GO:0003676">
    <property type="term" value="F:nucleic acid binding"/>
    <property type="evidence" value="ECO:0007669"/>
    <property type="project" value="InterPro"/>
</dbReference>
<dbReference type="GO" id="GO:0004519">
    <property type="term" value="F:endonuclease activity"/>
    <property type="evidence" value="ECO:0007669"/>
    <property type="project" value="InterPro"/>
</dbReference>
<dbReference type="Pfam" id="PF01844">
    <property type="entry name" value="HNH"/>
    <property type="match status" value="1"/>
</dbReference>
<sequence length="263" mass="29670">MEREFGVDEDEERLRVFAHWAGGAKDGGSQRGQDWTDDELRASVEAYREMQQLDARGASLVKAHYYRRLAERFGRPEGAFERRMQNISAMLEARGLPWLRGLKPQANTGANREARLAHFLNDLVTELSLPIQIAEELDEASGVVEGAKRQITVNAYERDPTAKPRCVKRWGTTCVVCGFNFSAMYGSLGDGFIHVHHLKPIHTIGQAYILDPENDLRPVCPNCHAMLHRQKTTLSIEELRGLLKLTFAQAFPATPAERIETLE</sequence>
<reference evidence="2 3" key="1">
    <citation type="journal article" date="2008" name="Int. J. Syst. Evol. Microbiol.">
        <title>Description of Roseateles aquatilis sp. nov. and Roseateles terrae sp. nov., in the class Betaproteobacteria, and emended description of the genus Roseateles.</title>
        <authorList>
            <person name="Gomila M."/>
            <person name="Bowien B."/>
            <person name="Falsen E."/>
            <person name="Moore E.R."/>
            <person name="Lalucat J."/>
        </authorList>
    </citation>
    <scope>NUCLEOTIDE SEQUENCE [LARGE SCALE GENOMIC DNA]</scope>
    <source>
        <strain evidence="2 3">CCUG 48205</strain>
    </source>
</reference>
<protein>
    <recommendedName>
        <fullName evidence="1">HNH domain-containing protein</fullName>
    </recommendedName>
</protein>
<keyword evidence="3" id="KW-1185">Reference proteome</keyword>
<dbReference type="Proteomes" id="UP000197468">
    <property type="component" value="Unassembled WGS sequence"/>
</dbReference>
<evidence type="ECO:0000313" key="2">
    <source>
        <dbReference type="EMBL" id="OWQ83112.1"/>
    </source>
</evidence>
<dbReference type="EMBL" id="NIOF01000024">
    <property type="protein sequence ID" value="OWQ83112.1"/>
    <property type="molecule type" value="Genomic_DNA"/>
</dbReference>
<dbReference type="AlphaFoldDB" id="A0A246ISF9"/>
<proteinExistence type="predicted"/>
<evidence type="ECO:0000313" key="3">
    <source>
        <dbReference type="Proteomes" id="UP000197468"/>
    </source>
</evidence>